<dbReference type="Pfam" id="PF13473">
    <property type="entry name" value="Cupredoxin_1"/>
    <property type="match status" value="1"/>
</dbReference>
<protein>
    <recommendedName>
        <fullName evidence="2">EfeO-type cupredoxin-like domain-containing protein</fullName>
    </recommendedName>
</protein>
<gene>
    <name evidence="3" type="ORF">COS76_03730</name>
</gene>
<dbReference type="SUPFAM" id="SSF49503">
    <property type="entry name" value="Cupredoxins"/>
    <property type="match status" value="1"/>
</dbReference>
<dbReference type="Gene3D" id="2.60.40.420">
    <property type="entry name" value="Cupredoxins - blue copper proteins"/>
    <property type="match status" value="1"/>
</dbReference>
<evidence type="ECO:0000256" key="1">
    <source>
        <dbReference type="SAM" id="SignalP"/>
    </source>
</evidence>
<comment type="caution">
    <text evidence="3">The sequence shown here is derived from an EMBL/GenBank/DDBJ whole genome shotgun (WGS) entry which is preliminary data.</text>
</comment>
<dbReference type="EMBL" id="PEVY01000078">
    <property type="protein sequence ID" value="PIU74894.1"/>
    <property type="molecule type" value="Genomic_DNA"/>
</dbReference>
<dbReference type="InterPro" id="IPR008972">
    <property type="entry name" value="Cupredoxin"/>
</dbReference>
<evidence type="ECO:0000259" key="2">
    <source>
        <dbReference type="Pfam" id="PF13473"/>
    </source>
</evidence>
<dbReference type="Proteomes" id="UP000228775">
    <property type="component" value="Unassembled WGS sequence"/>
</dbReference>
<name>A0A2M7AW89_9BACT</name>
<dbReference type="AlphaFoldDB" id="A0A2M7AW89"/>
<feature type="domain" description="EfeO-type cupredoxin-like" evidence="2">
    <location>
        <begin position="40"/>
        <end position="132"/>
    </location>
</feature>
<evidence type="ECO:0000313" key="3">
    <source>
        <dbReference type="EMBL" id="PIU74894.1"/>
    </source>
</evidence>
<reference evidence="4" key="1">
    <citation type="submission" date="2017-09" db="EMBL/GenBank/DDBJ databases">
        <title>Depth-based differentiation of microbial function through sediment-hosted aquifers and enrichment of novel symbionts in the deep terrestrial subsurface.</title>
        <authorList>
            <person name="Probst A.J."/>
            <person name="Ladd B."/>
            <person name="Jarett J.K."/>
            <person name="Geller-Mcgrath D.E."/>
            <person name="Sieber C.M.K."/>
            <person name="Emerson J.B."/>
            <person name="Anantharaman K."/>
            <person name="Thomas B.C."/>
            <person name="Malmstrom R."/>
            <person name="Stieglmeier M."/>
            <person name="Klingl A."/>
            <person name="Woyke T."/>
            <person name="Ryan C.M."/>
            <person name="Banfield J.F."/>
        </authorList>
    </citation>
    <scope>NUCLEOTIDE SEQUENCE [LARGE SCALE GENOMIC DNA]</scope>
</reference>
<feature type="signal peptide" evidence="1">
    <location>
        <begin position="1"/>
        <end position="19"/>
    </location>
</feature>
<accession>A0A2M7AW89</accession>
<evidence type="ECO:0000313" key="4">
    <source>
        <dbReference type="Proteomes" id="UP000228775"/>
    </source>
</evidence>
<keyword evidence="1" id="KW-0732">Signal</keyword>
<feature type="chain" id="PRO_5014656586" description="EfeO-type cupredoxin-like domain-containing protein" evidence="1">
    <location>
        <begin position="20"/>
        <end position="135"/>
    </location>
</feature>
<sequence length="135" mass="14466">MNKLYIASFILAGAMITSALIFKPASSQNAAINTGDNPSQPMPETKNEQVIKMNASASGYSPNYFKVKAGMPVSWEITDIGTSGCTNAVVAQGLFSDRVNLESGQTVVKKFTPTKPGKYQFSCWMGMVTGTIEVI</sequence>
<dbReference type="InterPro" id="IPR028096">
    <property type="entry name" value="EfeO_Cupredoxin"/>
</dbReference>
<organism evidence="3 4">
    <name type="scientific">Candidatus Portnoybacteria bacterium CG06_land_8_20_14_3_00_39_12</name>
    <dbReference type="NCBI Taxonomy" id="1974809"/>
    <lineage>
        <taxon>Bacteria</taxon>
        <taxon>Candidatus Portnoyibacteriota</taxon>
    </lineage>
</organism>
<proteinExistence type="predicted"/>